<organism evidence="6 7">
    <name type="scientific">Cladophialophora psammophila CBS 110553</name>
    <dbReference type="NCBI Taxonomy" id="1182543"/>
    <lineage>
        <taxon>Eukaryota</taxon>
        <taxon>Fungi</taxon>
        <taxon>Dikarya</taxon>
        <taxon>Ascomycota</taxon>
        <taxon>Pezizomycotina</taxon>
        <taxon>Eurotiomycetes</taxon>
        <taxon>Chaetothyriomycetidae</taxon>
        <taxon>Chaetothyriales</taxon>
        <taxon>Herpotrichiellaceae</taxon>
        <taxon>Cladophialophora</taxon>
    </lineage>
</organism>
<dbReference type="InterPro" id="IPR051209">
    <property type="entry name" value="FAD-bind_Monooxygenase_sf"/>
</dbReference>
<name>W9X3F0_9EURO</name>
<accession>W9X3F0</accession>
<dbReference type="HOGENOM" id="CLU_006937_6_1_1"/>
<dbReference type="GO" id="GO:0050660">
    <property type="term" value="F:flavin adenine dinucleotide binding"/>
    <property type="evidence" value="ECO:0007669"/>
    <property type="project" value="InterPro"/>
</dbReference>
<keyword evidence="5" id="KW-0560">Oxidoreductase</keyword>
<evidence type="ECO:0000256" key="4">
    <source>
        <dbReference type="ARBA" id="ARBA00022827"/>
    </source>
</evidence>
<comment type="cofactor">
    <cofactor evidence="1">
        <name>FAD</name>
        <dbReference type="ChEBI" id="CHEBI:57692"/>
    </cofactor>
</comment>
<dbReference type="Gene3D" id="3.50.50.60">
    <property type="entry name" value="FAD/NAD(P)-binding domain"/>
    <property type="match status" value="3"/>
</dbReference>
<dbReference type="OrthoDB" id="74360at2759"/>
<evidence type="ECO:0000256" key="5">
    <source>
        <dbReference type="ARBA" id="ARBA00023002"/>
    </source>
</evidence>
<keyword evidence="7" id="KW-1185">Reference proteome</keyword>
<dbReference type="InterPro" id="IPR036188">
    <property type="entry name" value="FAD/NAD-bd_sf"/>
</dbReference>
<dbReference type="GO" id="GO:0050661">
    <property type="term" value="F:NADP binding"/>
    <property type="evidence" value="ECO:0007669"/>
    <property type="project" value="InterPro"/>
</dbReference>
<dbReference type="Proteomes" id="UP000019471">
    <property type="component" value="Unassembled WGS sequence"/>
</dbReference>
<keyword evidence="3" id="KW-0285">Flavoprotein</keyword>
<dbReference type="GeneID" id="19186426"/>
<comment type="caution">
    <text evidence="6">The sequence shown here is derived from an EMBL/GenBank/DDBJ whole genome shotgun (WGS) entry which is preliminary data.</text>
</comment>
<dbReference type="EMBL" id="AMGX01000002">
    <property type="protein sequence ID" value="EXJ74997.1"/>
    <property type="molecule type" value="Genomic_DNA"/>
</dbReference>
<evidence type="ECO:0000313" key="7">
    <source>
        <dbReference type="Proteomes" id="UP000019471"/>
    </source>
</evidence>
<evidence type="ECO:0008006" key="8">
    <source>
        <dbReference type="Google" id="ProtNLM"/>
    </source>
</evidence>
<proteinExistence type="inferred from homology"/>
<dbReference type="RefSeq" id="XP_007740499.1">
    <property type="nucleotide sequence ID" value="XM_007742309.1"/>
</dbReference>
<dbReference type="GO" id="GO:0004499">
    <property type="term" value="F:N,N-dimethylaniline monooxygenase activity"/>
    <property type="evidence" value="ECO:0007669"/>
    <property type="project" value="InterPro"/>
</dbReference>
<evidence type="ECO:0000256" key="1">
    <source>
        <dbReference type="ARBA" id="ARBA00001974"/>
    </source>
</evidence>
<evidence type="ECO:0000256" key="2">
    <source>
        <dbReference type="ARBA" id="ARBA00010139"/>
    </source>
</evidence>
<dbReference type="SUPFAM" id="SSF51905">
    <property type="entry name" value="FAD/NAD(P)-binding domain"/>
    <property type="match status" value="3"/>
</dbReference>
<protein>
    <recommendedName>
        <fullName evidence="8">Cyclohexanone monooxygenase</fullName>
    </recommendedName>
</protein>
<keyword evidence="4" id="KW-0274">FAD</keyword>
<dbReference type="PANTHER" id="PTHR42877:SF7">
    <property type="entry name" value="FLAVIN-BINDING MONOOXYGENASE-RELATED"/>
    <property type="match status" value="1"/>
</dbReference>
<sequence length="617" mass="70028">MVHSVDQLQVVTAAGVKEEAMNTTTLKPTLNGVLETSLQSSAAEGPKMINGSIKDPCNNYQIRESPMGTKRKLKVIFMGMGCSGINFAYQLGKQMENVELVIYEKNSDIGGTWLENRYPGCACDIPSVCYQYSWHLKPDWERYYSGSKQIYQYFRQVAEDFNVLKFARLNHRIIRAEWLEADGQWKVTIMRNNDPTDTFVDYGDFFLNGGGVLNNWRWPQIKGLNDFSGPLLHTARWNENVELQNKRVLVIGAGSSSVQVVPTIIGKVDQLYVVARSPIWVTAGFAPTYAGPNGENFYYSKQTQQKFTDDPQFYLSYCKAIESELNIRFKFYINGSEDAKTAREYSIREMQKKLEKKPELMDKLIPSNFGVGCRRPTPGNGFLEALTLDKTTVLTEEIQEVTQTGFIDGKGQAHEVDVIICATGFDTSFRPSFPMFVDGKNLQEEFVNGDVTGYLGLSMPAVPNYFVFIGAYGPLGHGSVIPMVEAYTNYIIQVLQKVQVEDVKSLRVNRSVAEAFTRHADLYLKRTAWSGPCSSWFKNGISSRKPLCWPGSRVHYLTMLQKPRFEDFDLDYLSDNRFNFLGNGFDVREFDGRDITWYYGLLDGEDKQPTSFPDPVY</sequence>
<dbReference type="AlphaFoldDB" id="W9X3F0"/>
<gene>
    <name evidence="6" type="ORF">A1O5_01693</name>
</gene>
<reference evidence="6 7" key="1">
    <citation type="submission" date="2013-03" db="EMBL/GenBank/DDBJ databases">
        <title>The Genome Sequence of Cladophialophora psammophila CBS 110553.</title>
        <authorList>
            <consortium name="The Broad Institute Genomics Platform"/>
            <person name="Cuomo C."/>
            <person name="de Hoog S."/>
            <person name="Gorbushina A."/>
            <person name="Walker B."/>
            <person name="Young S.K."/>
            <person name="Zeng Q."/>
            <person name="Gargeya S."/>
            <person name="Fitzgerald M."/>
            <person name="Haas B."/>
            <person name="Abouelleil A."/>
            <person name="Allen A.W."/>
            <person name="Alvarado L."/>
            <person name="Arachchi H.M."/>
            <person name="Berlin A.M."/>
            <person name="Chapman S.B."/>
            <person name="Gainer-Dewar J."/>
            <person name="Goldberg J."/>
            <person name="Griggs A."/>
            <person name="Gujja S."/>
            <person name="Hansen M."/>
            <person name="Howarth C."/>
            <person name="Imamovic A."/>
            <person name="Ireland A."/>
            <person name="Larimer J."/>
            <person name="McCowan C."/>
            <person name="Murphy C."/>
            <person name="Pearson M."/>
            <person name="Poon T.W."/>
            <person name="Priest M."/>
            <person name="Roberts A."/>
            <person name="Saif S."/>
            <person name="Shea T."/>
            <person name="Sisk P."/>
            <person name="Sykes S."/>
            <person name="Wortman J."/>
            <person name="Nusbaum C."/>
            <person name="Birren B."/>
        </authorList>
    </citation>
    <scope>NUCLEOTIDE SEQUENCE [LARGE SCALE GENOMIC DNA]</scope>
    <source>
        <strain evidence="6 7">CBS 110553</strain>
    </source>
</reference>
<comment type="similarity">
    <text evidence="2">Belongs to the FAD-binding monooxygenase family.</text>
</comment>
<evidence type="ECO:0000256" key="3">
    <source>
        <dbReference type="ARBA" id="ARBA00022630"/>
    </source>
</evidence>
<evidence type="ECO:0000313" key="6">
    <source>
        <dbReference type="EMBL" id="EXJ74997.1"/>
    </source>
</evidence>
<dbReference type="eggNOG" id="KOG1399">
    <property type="taxonomic scope" value="Eukaryota"/>
</dbReference>
<dbReference type="InterPro" id="IPR020946">
    <property type="entry name" value="Flavin_mOase-like"/>
</dbReference>
<dbReference type="PANTHER" id="PTHR42877">
    <property type="entry name" value="L-ORNITHINE N(5)-MONOOXYGENASE-RELATED"/>
    <property type="match status" value="1"/>
</dbReference>
<dbReference type="Pfam" id="PF00743">
    <property type="entry name" value="FMO-like"/>
    <property type="match status" value="1"/>
</dbReference>